<dbReference type="Proteomes" id="UP000019666">
    <property type="component" value="Unassembled WGS sequence"/>
</dbReference>
<name>A0A017HKY3_9RHOB</name>
<protein>
    <recommendedName>
        <fullName evidence="3">ABM domain-containing protein</fullName>
    </recommendedName>
</protein>
<evidence type="ECO:0000313" key="2">
    <source>
        <dbReference type="Proteomes" id="UP000019666"/>
    </source>
</evidence>
<dbReference type="AlphaFoldDB" id="A0A017HKY3"/>
<evidence type="ECO:0000313" key="1">
    <source>
        <dbReference type="EMBL" id="EYD75001.1"/>
    </source>
</evidence>
<comment type="caution">
    <text evidence="1">The sequence shown here is derived from an EMBL/GenBank/DDBJ whole genome shotgun (WGS) entry which is preliminary data.</text>
</comment>
<keyword evidence="2" id="KW-1185">Reference proteome</keyword>
<evidence type="ECO:0008006" key="3">
    <source>
        <dbReference type="Google" id="ProtNLM"/>
    </source>
</evidence>
<sequence>MAVCTIFDMPGVSQAQYEAVCRDLNHGKLLTSLSDWPGGGILSHTSGPTPTGWRVIDVWESEEDFRRFGEMLGPLMQKHGFPNIQPQVFPVHNLVNRGVGQTR</sequence>
<dbReference type="EMBL" id="AOSK01000095">
    <property type="protein sequence ID" value="EYD75001.1"/>
    <property type="molecule type" value="Genomic_DNA"/>
</dbReference>
<dbReference type="HOGENOM" id="CLU_182343_0_0_5"/>
<accession>A0A017HKY3</accession>
<dbReference type="RefSeq" id="WP_037282595.1">
    <property type="nucleotide sequence ID" value="NZ_KK088606.1"/>
</dbReference>
<gene>
    <name evidence="1" type="ORF">Rumeso_03425</name>
</gene>
<reference evidence="1 2" key="1">
    <citation type="submission" date="2013-02" db="EMBL/GenBank/DDBJ databases">
        <authorList>
            <person name="Fiebig A."/>
            <person name="Goeker M."/>
            <person name="Klenk H.-P.P."/>
        </authorList>
    </citation>
    <scope>NUCLEOTIDE SEQUENCE [LARGE SCALE GENOMIC DNA]</scope>
    <source>
        <strain evidence="1 2">DSM 19309</strain>
    </source>
</reference>
<dbReference type="OrthoDB" id="1550900at2"/>
<organism evidence="1 2">
    <name type="scientific">Rubellimicrobium mesophilum DSM 19309</name>
    <dbReference type="NCBI Taxonomy" id="442562"/>
    <lineage>
        <taxon>Bacteria</taxon>
        <taxon>Pseudomonadati</taxon>
        <taxon>Pseudomonadota</taxon>
        <taxon>Alphaproteobacteria</taxon>
        <taxon>Rhodobacterales</taxon>
        <taxon>Roseobacteraceae</taxon>
        <taxon>Rubellimicrobium</taxon>
    </lineage>
</organism>
<proteinExistence type="predicted"/>